<feature type="compositionally biased region" description="Pro residues" evidence="2">
    <location>
        <begin position="1"/>
        <end position="10"/>
    </location>
</feature>
<dbReference type="SUPFAM" id="SSF69318">
    <property type="entry name" value="Integrin alpha N-terminal domain"/>
    <property type="match status" value="1"/>
</dbReference>
<name>A0ABT2CHU0_9ACTN</name>
<accession>A0ABT2CHU0</accession>
<keyword evidence="1 3" id="KW-0732">Signal</keyword>
<reference evidence="4" key="1">
    <citation type="submission" date="2022-08" db="EMBL/GenBank/DDBJ databases">
        <authorList>
            <person name="Somphong A."/>
            <person name="Phongsopitanun W."/>
        </authorList>
    </citation>
    <scope>NUCLEOTIDE SEQUENCE</scope>
    <source>
        <strain evidence="4">LP05-1</strain>
    </source>
</reference>
<feature type="chain" id="PRO_5045759840" evidence="3">
    <location>
        <begin position="51"/>
        <end position="344"/>
    </location>
</feature>
<sequence length="344" mass="36112">MSSSPPPPTAPGIGDTGPYRPGRSAPAPPRRFRVRAAALLVLAAMTSAAAAPGKADAAPGRASALSACGDRNGWVPQGVVAPAIPGITKPDLIRFADLDGDGDDERLLLDEIGGVREWRNDRDGRWSYRARIAAGTGYAPDRIKFADLNGDGKDDYLVVKDNGAIDGWINEGGDLTGPSGITPGWKPVGQIARGTGAPAGQVFFADLDGDGDDDYLTQTAPQDDLYAWRNEGGDRPGHDGWVAWGKVAEGNALMATSRADFGDFDCDGRDDRLYLYPSSVLLSVANGGIEDGVLKDGHVGGAAGTHDPMERIMFAELNGDGRIDYLTMDKDGAIVGYLNDGGDR</sequence>
<evidence type="ECO:0000313" key="5">
    <source>
        <dbReference type="Proteomes" id="UP001431313"/>
    </source>
</evidence>
<dbReference type="EMBL" id="JANUGQ010000011">
    <property type="protein sequence ID" value="MCS0636983.1"/>
    <property type="molecule type" value="Genomic_DNA"/>
</dbReference>
<dbReference type="PANTHER" id="PTHR44103:SF1">
    <property type="entry name" value="PROPROTEIN CONVERTASE P"/>
    <property type="match status" value="1"/>
</dbReference>
<evidence type="ECO:0000313" key="4">
    <source>
        <dbReference type="EMBL" id="MCS0636983.1"/>
    </source>
</evidence>
<proteinExistence type="predicted"/>
<evidence type="ECO:0000256" key="3">
    <source>
        <dbReference type="SAM" id="SignalP"/>
    </source>
</evidence>
<feature type="region of interest" description="Disordered" evidence="2">
    <location>
        <begin position="1"/>
        <end position="28"/>
    </location>
</feature>
<comment type="caution">
    <text evidence="4">The sequence shown here is derived from an EMBL/GenBank/DDBJ whole genome shotgun (WGS) entry which is preliminary data.</text>
</comment>
<dbReference type="InterPro" id="IPR028994">
    <property type="entry name" value="Integrin_alpha_N"/>
</dbReference>
<dbReference type="InterPro" id="IPR006311">
    <property type="entry name" value="TAT_signal"/>
</dbReference>
<feature type="signal peptide" evidence="3">
    <location>
        <begin position="1"/>
        <end position="50"/>
    </location>
</feature>
<dbReference type="InterPro" id="IPR013517">
    <property type="entry name" value="FG-GAP"/>
</dbReference>
<evidence type="ECO:0000256" key="2">
    <source>
        <dbReference type="SAM" id="MobiDB-lite"/>
    </source>
</evidence>
<organism evidence="4 5">
    <name type="scientific">Streptomyces pyxinae</name>
    <dbReference type="NCBI Taxonomy" id="2970734"/>
    <lineage>
        <taxon>Bacteria</taxon>
        <taxon>Bacillati</taxon>
        <taxon>Actinomycetota</taxon>
        <taxon>Actinomycetes</taxon>
        <taxon>Kitasatosporales</taxon>
        <taxon>Streptomycetaceae</taxon>
        <taxon>Streptomyces</taxon>
    </lineage>
</organism>
<gene>
    <name evidence="4" type="ORF">NX801_15200</name>
</gene>
<dbReference type="PROSITE" id="PS51318">
    <property type="entry name" value="TAT"/>
    <property type="match status" value="1"/>
</dbReference>
<dbReference type="PANTHER" id="PTHR44103">
    <property type="entry name" value="PROPROTEIN CONVERTASE P"/>
    <property type="match status" value="1"/>
</dbReference>
<protein>
    <submittedName>
        <fullName evidence="4">VCBS repeat-containing protein</fullName>
    </submittedName>
</protein>
<dbReference type="Pfam" id="PF13517">
    <property type="entry name" value="FG-GAP_3"/>
    <property type="match status" value="1"/>
</dbReference>
<keyword evidence="5" id="KW-1185">Reference proteome</keyword>
<evidence type="ECO:0000256" key="1">
    <source>
        <dbReference type="ARBA" id="ARBA00022729"/>
    </source>
</evidence>
<dbReference type="RefSeq" id="WP_258788237.1">
    <property type="nucleotide sequence ID" value="NZ_JANUGQ010000011.1"/>
</dbReference>
<dbReference type="Proteomes" id="UP001431313">
    <property type="component" value="Unassembled WGS sequence"/>
</dbReference>